<evidence type="ECO:0000256" key="3">
    <source>
        <dbReference type="ARBA" id="ARBA00022989"/>
    </source>
</evidence>
<feature type="transmembrane region" description="Helical" evidence="5">
    <location>
        <begin position="97"/>
        <end position="118"/>
    </location>
</feature>
<comment type="subcellular location">
    <subcellularLocation>
        <location evidence="1">Endomembrane system</location>
        <topology evidence="1">Multi-pass membrane protein</topology>
    </subcellularLocation>
</comment>
<keyword evidence="3 5" id="KW-1133">Transmembrane helix</keyword>
<name>A0A918WG00_9BACT</name>
<feature type="transmembrane region" description="Helical" evidence="5">
    <location>
        <begin position="34"/>
        <end position="53"/>
    </location>
</feature>
<dbReference type="InterPro" id="IPR007318">
    <property type="entry name" value="Phopholipid_MeTrfase"/>
</dbReference>
<evidence type="ECO:0000256" key="5">
    <source>
        <dbReference type="SAM" id="Phobius"/>
    </source>
</evidence>
<dbReference type="AlphaFoldDB" id="A0A918WG00"/>
<feature type="transmembrane region" description="Helical" evidence="5">
    <location>
        <begin position="158"/>
        <end position="181"/>
    </location>
</feature>
<evidence type="ECO:0008006" key="8">
    <source>
        <dbReference type="Google" id="ProtNLM"/>
    </source>
</evidence>
<dbReference type="EMBL" id="BMXI01000002">
    <property type="protein sequence ID" value="GHC43162.1"/>
    <property type="molecule type" value="Genomic_DNA"/>
</dbReference>
<dbReference type="Pfam" id="PF04191">
    <property type="entry name" value="PEMT"/>
    <property type="match status" value="1"/>
</dbReference>
<gene>
    <name evidence="6" type="ORF">GCM10007100_05290</name>
</gene>
<evidence type="ECO:0000256" key="4">
    <source>
        <dbReference type="ARBA" id="ARBA00023136"/>
    </source>
</evidence>
<comment type="caution">
    <text evidence="6">The sequence shown here is derived from an EMBL/GenBank/DDBJ whole genome shotgun (WGS) entry which is preliminary data.</text>
</comment>
<reference evidence="6" key="1">
    <citation type="journal article" date="2014" name="Int. J. Syst. Evol. Microbiol.">
        <title>Complete genome sequence of Corynebacterium casei LMG S-19264T (=DSM 44701T), isolated from a smear-ripened cheese.</title>
        <authorList>
            <consortium name="US DOE Joint Genome Institute (JGI-PGF)"/>
            <person name="Walter F."/>
            <person name="Albersmeier A."/>
            <person name="Kalinowski J."/>
            <person name="Ruckert C."/>
        </authorList>
    </citation>
    <scope>NUCLEOTIDE SEQUENCE</scope>
    <source>
        <strain evidence="6">KCTC 12988</strain>
    </source>
</reference>
<proteinExistence type="predicted"/>
<reference evidence="6" key="2">
    <citation type="submission" date="2020-09" db="EMBL/GenBank/DDBJ databases">
        <authorList>
            <person name="Sun Q."/>
            <person name="Kim S."/>
        </authorList>
    </citation>
    <scope>NUCLEOTIDE SEQUENCE</scope>
    <source>
        <strain evidence="6">KCTC 12988</strain>
    </source>
</reference>
<feature type="transmembrane region" description="Helical" evidence="5">
    <location>
        <begin position="250"/>
        <end position="276"/>
    </location>
</feature>
<organism evidence="6 7">
    <name type="scientific">Roseibacillus persicicus</name>
    <dbReference type="NCBI Taxonomy" id="454148"/>
    <lineage>
        <taxon>Bacteria</taxon>
        <taxon>Pseudomonadati</taxon>
        <taxon>Verrucomicrobiota</taxon>
        <taxon>Verrucomicrobiia</taxon>
        <taxon>Verrucomicrobiales</taxon>
        <taxon>Verrucomicrobiaceae</taxon>
        <taxon>Roseibacillus</taxon>
    </lineage>
</organism>
<accession>A0A918WG00</accession>
<keyword evidence="7" id="KW-1185">Reference proteome</keyword>
<sequence>MTSLAIEAIALYWPILTAILLGLLLQVTPREKLGLLYAVLWNLATLPCLNGIAEWAGWWSFETSSPRLGGLPLSLWIGWAALWGALACLLSKKLSLWLVVILMALIDLLVMPLLEPLLVLGRQWIFGELFLILGVLLPGLLLYRWTAESTHLGRRTTLISLGFALLALVLIPLAAHVGSWATLLDKLTSQPPINQVCAAILATLLSIPPILAVREFVLIGRGTPVPMDAPERLVTTGIYRRIRNPMQTGITLLLFLEALYFFNPWIAFSAISILVYSLGFARWSEDSDLSRRFGKDWENYRDQVPSWRIRLRS</sequence>
<feature type="transmembrane region" description="Helical" evidence="5">
    <location>
        <begin position="193"/>
        <end position="213"/>
    </location>
</feature>
<evidence type="ECO:0000313" key="7">
    <source>
        <dbReference type="Proteomes" id="UP000644507"/>
    </source>
</evidence>
<dbReference type="Proteomes" id="UP000644507">
    <property type="component" value="Unassembled WGS sequence"/>
</dbReference>
<feature type="transmembrane region" description="Helical" evidence="5">
    <location>
        <begin position="124"/>
        <end position="146"/>
    </location>
</feature>
<keyword evidence="2 5" id="KW-0812">Transmembrane</keyword>
<dbReference type="RefSeq" id="WP_189567102.1">
    <property type="nucleotide sequence ID" value="NZ_BMXI01000002.1"/>
</dbReference>
<evidence type="ECO:0000256" key="2">
    <source>
        <dbReference type="ARBA" id="ARBA00022692"/>
    </source>
</evidence>
<keyword evidence="4 5" id="KW-0472">Membrane</keyword>
<protein>
    <recommendedName>
        <fullName evidence="8">Protein-S-isoprenylcysteine O-methyltransferase Ste14</fullName>
    </recommendedName>
</protein>
<evidence type="ECO:0000256" key="1">
    <source>
        <dbReference type="ARBA" id="ARBA00004127"/>
    </source>
</evidence>
<evidence type="ECO:0000313" key="6">
    <source>
        <dbReference type="EMBL" id="GHC43162.1"/>
    </source>
</evidence>
<dbReference type="Gene3D" id="1.20.120.1630">
    <property type="match status" value="1"/>
</dbReference>
<dbReference type="GO" id="GO:0012505">
    <property type="term" value="C:endomembrane system"/>
    <property type="evidence" value="ECO:0007669"/>
    <property type="project" value="UniProtKB-SubCell"/>
</dbReference>
<feature type="transmembrane region" description="Helical" evidence="5">
    <location>
        <begin position="6"/>
        <end position="27"/>
    </location>
</feature>
<feature type="transmembrane region" description="Helical" evidence="5">
    <location>
        <begin position="73"/>
        <end position="90"/>
    </location>
</feature>